<dbReference type="AlphaFoldDB" id="A0A9W5YBU6"/>
<comment type="caution">
    <text evidence="1">The sequence shown here is derived from an EMBL/GenBank/DDBJ whole genome shotgun (WGS) entry which is preliminary data.</text>
</comment>
<name>A0A9W5YBU6_9FIRM</name>
<keyword evidence="2" id="KW-1185">Reference proteome</keyword>
<dbReference type="EMBL" id="BRLB01000004">
    <property type="protein sequence ID" value="GKX29621.1"/>
    <property type="molecule type" value="Genomic_DNA"/>
</dbReference>
<protein>
    <submittedName>
        <fullName evidence="1">Uncharacterized protein</fullName>
    </submittedName>
</protein>
<gene>
    <name evidence="1" type="ORF">SH1V18_21010</name>
</gene>
<proteinExistence type="predicted"/>
<reference evidence="1" key="1">
    <citation type="submission" date="2022-06" db="EMBL/GenBank/DDBJ databases">
        <title>Vallitalea longa sp. nov., an anaerobic bacterium isolated from marine sediment.</title>
        <authorList>
            <person name="Hirano S."/>
            <person name="Terahara T."/>
            <person name="Mori K."/>
            <person name="Hamada M."/>
            <person name="Matsumoto R."/>
            <person name="Kobayashi T."/>
        </authorList>
    </citation>
    <scope>NUCLEOTIDE SEQUENCE</scope>
    <source>
        <strain evidence="1">SH18-1</strain>
    </source>
</reference>
<dbReference type="Proteomes" id="UP001144256">
    <property type="component" value="Unassembled WGS sequence"/>
</dbReference>
<evidence type="ECO:0000313" key="1">
    <source>
        <dbReference type="EMBL" id="GKX29621.1"/>
    </source>
</evidence>
<dbReference type="RefSeq" id="WP_281815182.1">
    <property type="nucleotide sequence ID" value="NZ_BRLB01000004.1"/>
</dbReference>
<accession>A0A9W5YBU6</accession>
<organism evidence="1 2">
    <name type="scientific">Vallitalea longa</name>
    <dbReference type="NCBI Taxonomy" id="2936439"/>
    <lineage>
        <taxon>Bacteria</taxon>
        <taxon>Bacillati</taxon>
        <taxon>Bacillota</taxon>
        <taxon>Clostridia</taxon>
        <taxon>Lachnospirales</taxon>
        <taxon>Vallitaleaceae</taxon>
        <taxon>Vallitalea</taxon>
    </lineage>
</organism>
<sequence>MFSIKVISVYDMRHFNTVVISGEVKGSLKNGDILIDKENPNHEYITKGLVIVDGGKNTYCSNVLNIQLVSGNYLPENLIGKSLINRDS</sequence>
<evidence type="ECO:0000313" key="2">
    <source>
        <dbReference type="Proteomes" id="UP001144256"/>
    </source>
</evidence>